<dbReference type="GO" id="GO:0046654">
    <property type="term" value="P:tetrahydrofolate biosynthetic process"/>
    <property type="evidence" value="ECO:0007669"/>
    <property type="project" value="UniProtKB-UniRule"/>
</dbReference>
<evidence type="ECO:0000256" key="13">
    <source>
        <dbReference type="RuleBase" id="RU362079"/>
    </source>
</evidence>
<keyword evidence="7" id="KW-0808">Transferase</keyword>
<comment type="pathway">
    <text evidence="3 13">Cofactor biosynthesis; tetrahydrofolate biosynthesis; 2-amino-4-hydroxy-6-hydroxymethyl-7,8-dihydropteridine diphosphate from 7,8-dihydroneopterin triphosphate: step 3/4.</text>
</comment>
<protein>
    <recommendedName>
        <fullName evidence="13">Bifunctional folate synthesis protein</fullName>
    </recommendedName>
    <domain>
        <recommendedName>
            <fullName evidence="13">Dihydroneopterin aldolase</fullName>
            <shortName evidence="13">DHNA</shortName>
            <ecNumber evidence="13">4.1.2.25</ecNumber>
        </recommendedName>
        <alternativeName>
            <fullName evidence="13">7,8-dihydroneopterin aldolase</fullName>
        </alternativeName>
    </domain>
    <domain>
        <recommendedName>
            <fullName evidence="13">2-amino-4-hydroxy-6-hydroxymethyldihydropteridine pyrophosphokinase</fullName>
            <ecNumber evidence="13">2.7.6.3</ecNumber>
        </recommendedName>
        <alternativeName>
            <fullName evidence="13">6-hydroxymethyl-7,8-dihydropterin pyrophosphokinase</fullName>
            <shortName evidence="13">PPPK</shortName>
        </alternativeName>
        <alternativeName>
            <fullName evidence="13">7,8-dihydro-6-hydroxymethylpterin pyrophosphokinase</fullName>
            <shortName evidence="13">HPPK</shortName>
        </alternativeName>
    </domain>
</protein>
<dbReference type="EMBL" id="WNVG01000849">
    <property type="protein sequence ID" value="MDZ5034724.1"/>
    <property type="molecule type" value="Genomic_DNA"/>
</dbReference>
<dbReference type="EC" id="2.7.6.3" evidence="13"/>
<evidence type="ECO:0000256" key="5">
    <source>
        <dbReference type="ARBA" id="ARBA00005708"/>
    </source>
</evidence>
<dbReference type="SUPFAM" id="SSF55083">
    <property type="entry name" value="6-hydroxymethyl-7,8-dihydropterin pyrophosphokinase, HPPK"/>
    <property type="match status" value="1"/>
</dbReference>
<dbReference type="GO" id="GO:0046656">
    <property type="term" value="P:folic acid biosynthetic process"/>
    <property type="evidence" value="ECO:0007669"/>
    <property type="project" value="UniProtKB-UniRule"/>
</dbReference>
<feature type="domain" description="Dihydroneopterin aldolase/epimerase" evidence="14">
    <location>
        <begin position="1"/>
        <end position="110"/>
    </location>
</feature>
<feature type="non-terminal residue" evidence="15">
    <location>
        <position position="166"/>
    </location>
</feature>
<evidence type="ECO:0000256" key="10">
    <source>
        <dbReference type="ARBA" id="ARBA00022840"/>
    </source>
</evidence>
<dbReference type="InterPro" id="IPR000550">
    <property type="entry name" value="Hppk"/>
</dbReference>
<dbReference type="Gene3D" id="3.30.70.560">
    <property type="entry name" value="7,8-Dihydro-6-hydroxymethylpterin-pyrophosphokinase HPPK"/>
    <property type="match status" value="1"/>
</dbReference>
<dbReference type="InterPro" id="IPR006157">
    <property type="entry name" value="FolB_dom"/>
</dbReference>
<evidence type="ECO:0000313" key="16">
    <source>
        <dbReference type="Proteomes" id="UP001289066"/>
    </source>
</evidence>
<keyword evidence="12 13" id="KW-0456">Lyase</keyword>
<dbReference type="GO" id="GO:0016301">
    <property type="term" value="F:kinase activity"/>
    <property type="evidence" value="ECO:0007669"/>
    <property type="project" value="UniProtKB-KW"/>
</dbReference>
<dbReference type="SUPFAM" id="SSF55620">
    <property type="entry name" value="Tetrahydrobiopterin biosynthesis enzymes-like"/>
    <property type="match status" value="1"/>
</dbReference>
<dbReference type="InterPro" id="IPR043133">
    <property type="entry name" value="GTP-CH-I_C/QueF"/>
</dbReference>
<evidence type="ECO:0000256" key="6">
    <source>
        <dbReference type="ARBA" id="ARBA00009640"/>
    </source>
</evidence>
<evidence type="ECO:0000256" key="4">
    <source>
        <dbReference type="ARBA" id="ARBA00005051"/>
    </source>
</evidence>
<keyword evidence="10" id="KW-0067">ATP-binding</keyword>
<organism evidence="15 16">
    <name type="scientific">Clostridium perfringens</name>
    <dbReference type="NCBI Taxonomy" id="1502"/>
    <lineage>
        <taxon>Bacteria</taxon>
        <taxon>Bacillati</taxon>
        <taxon>Bacillota</taxon>
        <taxon>Clostridia</taxon>
        <taxon>Eubacteriales</taxon>
        <taxon>Clostridiaceae</taxon>
        <taxon>Clostridium</taxon>
    </lineage>
</organism>
<dbReference type="GO" id="GO:0003848">
    <property type="term" value="F:2-amino-4-hydroxy-6-hydroxymethyldihydropteridine diphosphokinase activity"/>
    <property type="evidence" value="ECO:0007669"/>
    <property type="project" value="UniProtKB-EC"/>
</dbReference>
<keyword evidence="9" id="KW-0418">Kinase</keyword>
<evidence type="ECO:0000256" key="11">
    <source>
        <dbReference type="ARBA" id="ARBA00022909"/>
    </source>
</evidence>
<dbReference type="Pfam" id="PF01288">
    <property type="entry name" value="HPPK"/>
    <property type="match status" value="1"/>
</dbReference>
<dbReference type="CDD" id="cd00534">
    <property type="entry name" value="DHNA_DHNTPE"/>
    <property type="match status" value="1"/>
</dbReference>
<sequence>DVEIFANHGVFNEEKSLGQKFILSLELHVDLSEASKNGDLTKSVHYGELCHNIEKEFQKESYDLIETAAEKIAEYVLYNYDLVKGIKVLLKKPWAPIGRYLDTAAIEINRSWHKAYIALGSNIGEKEENIKKALEKIKDNKEIEVLKISTIIETEPWGYENQDSFK</sequence>
<comment type="function">
    <text evidence="13">Catalyzes the conversion of 7,8-dihydroneopterin to 6-hydroxymethyl-7,8-dihydropterin.</text>
</comment>
<evidence type="ECO:0000256" key="7">
    <source>
        <dbReference type="ARBA" id="ARBA00022679"/>
    </source>
</evidence>
<dbReference type="SMART" id="SM00905">
    <property type="entry name" value="FolB"/>
    <property type="match status" value="1"/>
</dbReference>
<evidence type="ECO:0000256" key="3">
    <source>
        <dbReference type="ARBA" id="ARBA00005013"/>
    </source>
</evidence>
<dbReference type="PANTHER" id="PTHR42844:SF1">
    <property type="entry name" value="DIHYDRONEOPTERIN ALDOLASE 1-RELATED"/>
    <property type="match status" value="1"/>
</dbReference>
<accession>A0AAW9IX40</accession>
<dbReference type="EC" id="4.1.2.25" evidence="13"/>
<dbReference type="GO" id="GO:0004150">
    <property type="term" value="F:dihydroneopterin aldolase activity"/>
    <property type="evidence" value="ECO:0007669"/>
    <property type="project" value="UniProtKB-UniRule"/>
</dbReference>
<keyword evidence="11 13" id="KW-0289">Folate biosynthesis</keyword>
<evidence type="ECO:0000313" key="15">
    <source>
        <dbReference type="EMBL" id="MDZ5034724.1"/>
    </source>
</evidence>
<evidence type="ECO:0000256" key="12">
    <source>
        <dbReference type="ARBA" id="ARBA00023239"/>
    </source>
</evidence>
<dbReference type="InterPro" id="IPR006156">
    <property type="entry name" value="Dihydroneopterin_aldolase"/>
</dbReference>
<evidence type="ECO:0000259" key="14">
    <source>
        <dbReference type="SMART" id="SM00905"/>
    </source>
</evidence>
<evidence type="ECO:0000256" key="9">
    <source>
        <dbReference type="ARBA" id="ARBA00022777"/>
    </source>
</evidence>
<feature type="non-terminal residue" evidence="15">
    <location>
        <position position="1"/>
    </location>
</feature>
<comment type="caution">
    <text evidence="15">The sequence shown here is derived from an EMBL/GenBank/DDBJ whole genome shotgun (WGS) entry which is preliminary data.</text>
</comment>
<proteinExistence type="inferred from homology"/>
<gene>
    <name evidence="15" type="primary">folB</name>
    <name evidence="15" type="ORF">GNF81_18700</name>
</gene>
<dbReference type="GO" id="GO:0005524">
    <property type="term" value="F:ATP binding"/>
    <property type="evidence" value="ECO:0007669"/>
    <property type="project" value="UniProtKB-KW"/>
</dbReference>
<dbReference type="RefSeq" id="WP_322413132.1">
    <property type="nucleotide sequence ID" value="NZ_WNVG01000849.1"/>
</dbReference>
<comment type="similarity">
    <text evidence="5 13">Belongs to the DHNA family.</text>
</comment>
<comment type="pathway">
    <text evidence="4">Cofactor biosynthesis; tetrahydrofolate biosynthesis; 2-amino-4-hydroxy-6-hydroxymethyl-7,8-dihydropteridine diphosphate from 7,8-dihydroneopterin triphosphate: step 4/4.</text>
</comment>
<dbReference type="Gene3D" id="3.30.1130.10">
    <property type="match status" value="1"/>
</dbReference>
<comment type="catalytic activity">
    <reaction evidence="2 13">
        <text>7,8-dihydroneopterin = 6-hydroxymethyl-7,8-dihydropterin + glycolaldehyde</text>
        <dbReference type="Rhea" id="RHEA:10540"/>
        <dbReference type="ChEBI" id="CHEBI:17001"/>
        <dbReference type="ChEBI" id="CHEBI:17071"/>
        <dbReference type="ChEBI" id="CHEBI:44841"/>
        <dbReference type="EC" id="4.1.2.25"/>
    </reaction>
</comment>
<dbReference type="NCBIfam" id="TIGR00525">
    <property type="entry name" value="folB"/>
    <property type="match status" value="1"/>
</dbReference>
<comment type="similarity">
    <text evidence="6">In the N-terminal section; belongs to the DHNA family.</text>
</comment>
<dbReference type="AlphaFoldDB" id="A0AAW9IX40"/>
<evidence type="ECO:0000256" key="2">
    <source>
        <dbReference type="ARBA" id="ARBA00001353"/>
    </source>
</evidence>
<reference evidence="15" key="1">
    <citation type="submission" date="2019-11" db="EMBL/GenBank/DDBJ databases">
        <title>Characterization of Clostridium perfringens isolates from swine manure treated agricultural soils.</title>
        <authorList>
            <person name="Wushke S.T."/>
        </authorList>
    </citation>
    <scope>NUCLEOTIDE SEQUENCE</scope>
    <source>
        <strain evidence="15">X15</strain>
    </source>
</reference>
<dbReference type="Pfam" id="PF02152">
    <property type="entry name" value="FolB"/>
    <property type="match status" value="1"/>
</dbReference>
<dbReference type="GO" id="GO:0005737">
    <property type="term" value="C:cytoplasm"/>
    <property type="evidence" value="ECO:0007669"/>
    <property type="project" value="TreeGrafter"/>
</dbReference>
<evidence type="ECO:0000256" key="8">
    <source>
        <dbReference type="ARBA" id="ARBA00022741"/>
    </source>
</evidence>
<dbReference type="Proteomes" id="UP001289066">
    <property type="component" value="Unassembled WGS sequence"/>
</dbReference>
<evidence type="ECO:0000256" key="1">
    <source>
        <dbReference type="ARBA" id="ARBA00000198"/>
    </source>
</evidence>
<keyword evidence="8" id="KW-0547">Nucleotide-binding</keyword>
<name>A0AAW9IX40_CLOPF</name>
<dbReference type="PANTHER" id="PTHR42844">
    <property type="entry name" value="DIHYDRONEOPTERIN ALDOLASE 1-RELATED"/>
    <property type="match status" value="1"/>
</dbReference>
<dbReference type="NCBIfam" id="TIGR00526">
    <property type="entry name" value="folB_dom"/>
    <property type="match status" value="1"/>
</dbReference>
<dbReference type="InterPro" id="IPR035907">
    <property type="entry name" value="Hppk_sf"/>
</dbReference>
<comment type="catalytic activity">
    <reaction evidence="1">
        <text>6-hydroxymethyl-7,8-dihydropterin + ATP = (7,8-dihydropterin-6-yl)methyl diphosphate + AMP + H(+)</text>
        <dbReference type="Rhea" id="RHEA:11412"/>
        <dbReference type="ChEBI" id="CHEBI:15378"/>
        <dbReference type="ChEBI" id="CHEBI:30616"/>
        <dbReference type="ChEBI" id="CHEBI:44841"/>
        <dbReference type="ChEBI" id="CHEBI:72950"/>
        <dbReference type="ChEBI" id="CHEBI:456215"/>
        <dbReference type="EC" id="2.7.6.3"/>
    </reaction>
</comment>